<dbReference type="EMBL" id="JAEPRC010000356">
    <property type="protein sequence ID" value="KAG2199289.1"/>
    <property type="molecule type" value="Genomic_DNA"/>
</dbReference>
<sequence length="51" mass="6113">MTVNHSKNFKDPVTGVHTNTIERTWNGLRQSIIPRNRNKKDIALYLKEYQW</sequence>
<name>A0A8H7QV22_9FUNG</name>
<feature type="non-terminal residue" evidence="1">
    <location>
        <position position="51"/>
    </location>
</feature>
<dbReference type="OrthoDB" id="2278611at2759"/>
<dbReference type="AlphaFoldDB" id="A0A8H7QV22"/>
<reference evidence="1" key="1">
    <citation type="submission" date="2020-12" db="EMBL/GenBank/DDBJ databases">
        <title>Metabolic potential, ecology and presence of endohyphal bacteria is reflected in genomic diversity of Mucoromycotina.</title>
        <authorList>
            <person name="Muszewska A."/>
            <person name="Okrasinska A."/>
            <person name="Steczkiewicz K."/>
            <person name="Drgas O."/>
            <person name="Orlowska M."/>
            <person name="Perlinska-Lenart U."/>
            <person name="Aleksandrzak-Piekarczyk T."/>
            <person name="Szatraj K."/>
            <person name="Zielenkiewicz U."/>
            <person name="Pilsyk S."/>
            <person name="Malc E."/>
            <person name="Mieczkowski P."/>
            <person name="Kruszewska J.S."/>
            <person name="Biernat P."/>
            <person name="Pawlowska J."/>
        </authorList>
    </citation>
    <scope>NUCLEOTIDE SEQUENCE</scope>
    <source>
        <strain evidence="1">CBS 226.32</strain>
    </source>
</reference>
<dbReference type="PANTHER" id="PTHR47163">
    <property type="entry name" value="DDE_TNP_IS1595 DOMAIN-CONTAINING PROTEIN"/>
    <property type="match status" value="1"/>
</dbReference>
<organism evidence="1 2">
    <name type="scientific">Mucor plumbeus</name>
    <dbReference type="NCBI Taxonomy" id="97098"/>
    <lineage>
        <taxon>Eukaryota</taxon>
        <taxon>Fungi</taxon>
        <taxon>Fungi incertae sedis</taxon>
        <taxon>Mucoromycota</taxon>
        <taxon>Mucoromycotina</taxon>
        <taxon>Mucoromycetes</taxon>
        <taxon>Mucorales</taxon>
        <taxon>Mucorineae</taxon>
        <taxon>Mucoraceae</taxon>
        <taxon>Mucor</taxon>
    </lineage>
</organism>
<gene>
    <name evidence="1" type="ORF">INT46_005789</name>
</gene>
<dbReference type="PANTHER" id="PTHR47163:SF2">
    <property type="entry name" value="SI:DKEY-17M8.2"/>
    <property type="match status" value="1"/>
</dbReference>
<evidence type="ECO:0000313" key="1">
    <source>
        <dbReference type="EMBL" id="KAG2199289.1"/>
    </source>
</evidence>
<comment type="caution">
    <text evidence="1">The sequence shown here is derived from an EMBL/GenBank/DDBJ whole genome shotgun (WGS) entry which is preliminary data.</text>
</comment>
<evidence type="ECO:0008006" key="3">
    <source>
        <dbReference type="Google" id="ProtNLM"/>
    </source>
</evidence>
<proteinExistence type="predicted"/>
<dbReference type="Proteomes" id="UP000650833">
    <property type="component" value="Unassembled WGS sequence"/>
</dbReference>
<keyword evidence="2" id="KW-1185">Reference proteome</keyword>
<accession>A0A8H7QV22</accession>
<evidence type="ECO:0000313" key="2">
    <source>
        <dbReference type="Proteomes" id="UP000650833"/>
    </source>
</evidence>
<dbReference type="InterPro" id="IPR053164">
    <property type="entry name" value="IS1016-like_transposase"/>
</dbReference>
<protein>
    <recommendedName>
        <fullName evidence="3">ISXO2-like transposase domain-containing protein</fullName>
    </recommendedName>
</protein>